<dbReference type="AlphaFoldDB" id="A0A915ELG3"/>
<proteinExistence type="predicted"/>
<evidence type="ECO:0000256" key="1">
    <source>
        <dbReference type="SAM" id="MobiDB-lite"/>
    </source>
</evidence>
<accession>A0A915ELG3</accession>
<organism evidence="2 3">
    <name type="scientific">Ditylenchus dipsaci</name>
    <dbReference type="NCBI Taxonomy" id="166011"/>
    <lineage>
        <taxon>Eukaryota</taxon>
        <taxon>Metazoa</taxon>
        <taxon>Ecdysozoa</taxon>
        <taxon>Nematoda</taxon>
        <taxon>Chromadorea</taxon>
        <taxon>Rhabditida</taxon>
        <taxon>Tylenchina</taxon>
        <taxon>Tylenchomorpha</taxon>
        <taxon>Sphaerularioidea</taxon>
        <taxon>Anguinidae</taxon>
        <taxon>Anguininae</taxon>
        <taxon>Ditylenchus</taxon>
    </lineage>
</organism>
<sequence>MGLKPLMHPHNTNIGPKPLGGKLNHLGSPKLPISDTNHQEGAEIIQVYEILFLKSQTESEGFKEPLFAQVFVVLAERKGFVFPIATALLPNKIGNY</sequence>
<evidence type="ECO:0000313" key="3">
    <source>
        <dbReference type="WBParaSite" id="jg6630"/>
    </source>
</evidence>
<protein>
    <submittedName>
        <fullName evidence="3">Uncharacterized protein</fullName>
    </submittedName>
</protein>
<reference evidence="3" key="1">
    <citation type="submission" date="2022-11" db="UniProtKB">
        <authorList>
            <consortium name="WormBaseParasite"/>
        </authorList>
    </citation>
    <scope>IDENTIFICATION</scope>
</reference>
<dbReference type="Proteomes" id="UP000887574">
    <property type="component" value="Unplaced"/>
</dbReference>
<dbReference type="WBParaSite" id="jg6630">
    <property type="protein sequence ID" value="jg6630"/>
    <property type="gene ID" value="jg6630"/>
</dbReference>
<evidence type="ECO:0000313" key="2">
    <source>
        <dbReference type="Proteomes" id="UP000887574"/>
    </source>
</evidence>
<keyword evidence="2" id="KW-1185">Reference proteome</keyword>
<feature type="region of interest" description="Disordered" evidence="1">
    <location>
        <begin position="1"/>
        <end position="32"/>
    </location>
</feature>
<name>A0A915ELG3_9BILA</name>